<organism evidence="7 8">
    <name type="scientific">Lipomyces starkeyi NRRL Y-11557</name>
    <dbReference type="NCBI Taxonomy" id="675824"/>
    <lineage>
        <taxon>Eukaryota</taxon>
        <taxon>Fungi</taxon>
        <taxon>Dikarya</taxon>
        <taxon>Ascomycota</taxon>
        <taxon>Saccharomycotina</taxon>
        <taxon>Lipomycetes</taxon>
        <taxon>Lipomycetales</taxon>
        <taxon>Lipomycetaceae</taxon>
        <taxon>Lipomyces</taxon>
    </lineage>
</organism>
<keyword evidence="5" id="KW-0539">Nucleus</keyword>
<dbReference type="GO" id="GO:0006351">
    <property type="term" value="P:DNA-templated transcription"/>
    <property type="evidence" value="ECO:0007669"/>
    <property type="project" value="InterPro"/>
</dbReference>
<evidence type="ECO:0000313" key="7">
    <source>
        <dbReference type="EMBL" id="ODQ70209.1"/>
    </source>
</evidence>
<dbReference type="EMBL" id="KV454301">
    <property type="protein sequence ID" value="ODQ70209.1"/>
    <property type="molecule type" value="Genomic_DNA"/>
</dbReference>
<dbReference type="AlphaFoldDB" id="A0A1E3PXN7"/>
<keyword evidence="4" id="KW-0804">Transcription</keyword>
<dbReference type="GO" id="GO:0008270">
    <property type="term" value="F:zinc ion binding"/>
    <property type="evidence" value="ECO:0007669"/>
    <property type="project" value="InterPro"/>
</dbReference>
<name>A0A1E3PXN7_LIPST</name>
<feature type="domain" description="Xylanolytic transcriptional activator regulatory" evidence="6">
    <location>
        <begin position="189"/>
        <end position="258"/>
    </location>
</feature>
<dbReference type="PANTHER" id="PTHR47171">
    <property type="entry name" value="FARA-RELATED"/>
    <property type="match status" value="1"/>
</dbReference>
<evidence type="ECO:0000256" key="1">
    <source>
        <dbReference type="ARBA" id="ARBA00022833"/>
    </source>
</evidence>
<keyword evidence="3" id="KW-0238">DNA-binding</keyword>
<proteinExistence type="predicted"/>
<dbReference type="GO" id="GO:0003677">
    <property type="term" value="F:DNA binding"/>
    <property type="evidence" value="ECO:0007669"/>
    <property type="project" value="UniProtKB-KW"/>
</dbReference>
<evidence type="ECO:0000256" key="2">
    <source>
        <dbReference type="ARBA" id="ARBA00023015"/>
    </source>
</evidence>
<dbReference type="Pfam" id="PF04082">
    <property type="entry name" value="Fungal_trans"/>
    <property type="match status" value="1"/>
</dbReference>
<evidence type="ECO:0000256" key="3">
    <source>
        <dbReference type="ARBA" id="ARBA00023125"/>
    </source>
</evidence>
<dbReference type="Proteomes" id="UP000094385">
    <property type="component" value="Unassembled WGS sequence"/>
</dbReference>
<feature type="non-terminal residue" evidence="7">
    <location>
        <position position="1"/>
    </location>
</feature>
<evidence type="ECO:0000256" key="5">
    <source>
        <dbReference type="ARBA" id="ARBA00023242"/>
    </source>
</evidence>
<dbReference type="SMART" id="SM00906">
    <property type="entry name" value="Fungal_trans"/>
    <property type="match status" value="1"/>
</dbReference>
<protein>
    <recommendedName>
        <fullName evidence="6">Xylanolytic transcriptional activator regulatory domain-containing protein</fullName>
    </recommendedName>
</protein>
<keyword evidence="8" id="KW-1185">Reference proteome</keyword>
<accession>A0A1E3PXN7</accession>
<dbReference type="PANTHER" id="PTHR47171:SF1">
    <property type="entry name" value="ZN(II)2CYS6 TRANSCRIPTION FACTOR (EUROFUNG)"/>
    <property type="match status" value="1"/>
</dbReference>
<keyword evidence="2" id="KW-0805">Transcription regulation</keyword>
<evidence type="ECO:0000313" key="8">
    <source>
        <dbReference type="Proteomes" id="UP000094385"/>
    </source>
</evidence>
<sequence>AVVFDFFFSDGSEPNTNSPISYFGESFPMTFLFQNLNKSQNRLHHPVERPNLPNPPKHLTQSKIAFLHSEKSFTKPQAQVLDQLIATYFQVVHPVLPIIDRAQFMTLYHSDKVPWLLLHAVCFAASTHCSLDILCRDGVFCTRRDARTSFYNRAKALFDTDYERNRLVLLQAAVLLSFWGGEASDYWNTFSWVNTAINIAESLGMHRSVPTFEMPPLWKRIWWCLVTRDSFCSALLGQPLRINTKQCDLEMISKRDFETDIDPVGPGADLFGTRMVEHAYFVIEMAKLALILRTIIQARPNIRTDPEFVFSTNKQLEEWHSNLPPCLRLDFCTPDTSVQVLAPALALLYNHNLIYLHQPASEASPLSASITQNAVTAISDLGSSLVTESTLQFLPQDAYAAFFLAVIMLFAEIQNAQSIAEVRFLKAHVKICEMVVHQAREHWDHADWILSL</sequence>
<evidence type="ECO:0000256" key="4">
    <source>
        <dbReference type="ARBA" id="ARBA00023163"/>
    </source>
</evidence>
<keyword evidence="1" id="KW-0862">Zinc</keyword>
<reference evidence="7 8" key="1">
    <citation type="journal article" date="2016" name="Proc. Natl. Acad. Sci. U.S.A.">
        <title>Comparative genomics of biotechnologically important yeasts.</title>
        <authorList>
            <person name="Riley R."/>
            <person name="Haridas S."/>
            <person name="Wolfe K.H."/>
            <person name="Lopes M.R."/>
            <person name="Hittinger C.T."/>
            <person name="Goeker M."/>
            <person name="Salamov A.A."/>
            <person name="Wisecaver J.H."/>
            <person name="Long T.M."/>
            <person name="Calvey C.H."/>
            <person name="Aerts A.L."/>
            <person name="Barry K.W."/>
            <person name="Choi C."/>
            <person name="Clum A."/>
            <person name="Coughlan A.Y."/>
            <person name="Deshpande S."/>
            <person name="Douglass A.P."/>
            <person name="Hanson S.J."/>
            <person name="Klenk H.-P."/>
            <person name="LaButti K.M."/>
            <person name="Lapidus A."/>
            <person name="Lindquist E.A."/>
            <person name="Lipzen A.M."/>
            <person name="Meier-Kolthoff J.P."/>
            <person name="Ohm R.A."/>
            <person name="Otillar R.P."/>
            <person name="Pangilinan J.L."/>
            <person name="Peng Y."/>
            <person name="Rokas A."/>
            <person name="Rosa C.A."/>
            <person name="Scheuner C."/>
            <person name="Sibirny A.A."/>
            <person name="Slot J.C."/>
            <person name="Stielow J.B."/>
            <person name="Sun H."/>
            <person name="Kurtzman C.P."/>
            <person name="Blackwell M."/>
            <person name="Grigoriev I.V."/>
            <person name="Jeffries T.W."/>
        </authorList>
    </citation>
    <scope>NUCLEOTIDE SEQUENCE [LARGE SCALE GENOMIC DNA]</scope>
    <source>
        <strain evidence="7 8">NRRL Y-11557</strain>
    </source>
</reference>
<dbReference type="OrthoDB" id="2264294at2759"/>
<gene>
    <name evidence="7" type="ORF">LIPSTDRAFT_38348</name>
</gene>
<feature type="non-terminal residue" evidence="7">
    <location>
        <position position="452"/>
    </location>
</feature>
<evidence type="ECO:0000259" key="6">
    <source>
        <dbReference type="SMART" id="SM00906"/>
    </source>
</evidence>
<dbReference type="InterPro" id="IPR007219">
    <property type="entry name" value="XnlR_reg_dom"/>
</dbReference>
<dbReference type="CDD" id="cd12148">
    <property type="entry name" value="fungal_TF_MHR"/>
    <property type="match status" value="1"/>
</dbReference>
<dbReference type="InterPro" id="IPR052073">
    <property type="entry name" value="Amide_Lactam_Regulators"/>
</dbReference>